<name>A0A5C3KUJ0_COPMA</name>
<protein>
    <submittedName>
        <fullName evidence="1">Uncharacterized protein</fullName>
    </submittedName>
</protein>
<keyword evidence="2" id="KW-1185">Reference proteome</keyword>
<proteinExistence type="predicted"/>
<evidence type="ECO:0000313" key="2">
    <source>
        <dbReference type="Proteomes" id="UP000307440"/>
    </source>
</evidence>
<accession>A0A5C3KUJ0</accession>
<dbReference type="Proteomes" id="UP000307440">
    <property type="component" value="Unassembled WGS sequence"/>
</dbReference>
<gene>
    <name evidence="1" type="ORF">FA15DRAFT_704822</name>
</gene>
<dbReference type="EMBL" id="ML210205">
    <property type="protein sequence ID" value="TFK24176.1"/>
    <property type="molecule type" value="Genomic_DNA"/>
</dbReference>
<dbReference type="AlphaFoldDB" id="A0A5C3KUJ0"/>
<organism evidence="1 2">
    <name type="scientific">Coprinopsis marcescibilis</name>
    <name type="common">Agaric fungus</name>
    <name type="synonym">Psathyrella marcescibilis</name>
    <dbReference type="NCBI Taxonomy" id="230819"/>
    <lineage>
        <taxon>Eukaryota</taxon>
        <taxon>Fungi</taxon>
        <taxon>Dikarya</taxon>
        <taxon>Basidiomycota</taxon>
        <taxon>Agaricomycotina</taxon>
        <taxon>Agaricomycetes</taxon>
        <taxon>Agaricomycetidae</taxon>
        <taxon>Agaricales</taxon>
        <taxon>Agaricineae</taxon>
        <taxon>Psathyrellaceae</taxon>
        <taxon>Coprinopsis</taxon>
    </lineage>
</organism>
<evidence type="ECO:0000313" key="1">
    <source>
        <dbReference type="EMBL" id="TFK24176.1"/>
    </source>
</evidence>
<reference evidence="1 2" key="1">
    <citation type="journal article" date="2019" name="Nat. Ecol. Evol.">
        <title>Megaphylogeny resolves global patterns of mushroom evolution.</title>
        <authorList>
            <person name="Varga T."/>
            <person name="Krizsan K."/>
            <person name="Foldi C."/>
            <person name="Dima B."/>
            <person name="Sanchez-Garcia M."/>
            <person name="Sanchez-Ramirez S."/>
            <person name="Szollosi G.J."/>
            <person name="Szarkandi J.G."/>
            <person name="Papp V."/>
            <person name="Albert L."/>
            <person name="Andreopoulos W."/>
            <person name="Angelini C."/>
            <person name="Antonin V."/>
            <person name="Barry K.W."/>
            <person name="Bougher N.L."/>
            <person name="Buchanan P."/>
            <person name="Buyck B."/>
            <person name="Bense V."/>
            <person name="Catcheside P."/>
            <person name="Chovatia M."/>
            <person name="Cooper J."/>
            <person name="Damon W."/>
            <person name="Desjardin D."/>
            <person name="Finy P."/>
            <person name="Geml J."/>
            <person name="Haridas S."/>
            <person name="Hughes K."/>
            <person name="Justo A."/>
            <person name="Karasinski D."/>
            <person name="Kautmanova I."/>
            <person name="Kiss B."/>
            <person name="Kocsube S."/>
            <person name="Kotiranta H."/>
            <person name="LaButti K.M."/>
            <person name="Lechner B.E."/>
            <person name="Liimatainen K."/>
            <person name="Lipzen A."/>
            <person name="Lukacs Z."/>
            <person name="Mihaltcheva S."/>
            <person name="Morgado L.N."/>
            <person name="Niskanen T."/>
            <person name="Noordeloos M.E."/>
            <person name="Ohm R.A."/>
            <person name="Ortiz-Santana B."/>
            <person name="Ovrebo C."/>
            <person name="Racz N."/>
            <person name="Riley R."/>
            <person name="Savchenko A."/>
            <person name="Shiryaev A."/>
            <person name="Soop K."/>
            <person name="Spirin V."/>
            <person name="Szebenyi C."/>
            <person name="Tomsovsky M."/>
            <person name="Tulloss R.E."/>
            <person name="Uehling J."/>
            <person name="Grigoriev I.V."/>
            <person name="Vagvolgyi C."/>
            <person name="Papp T."/>
            <person name="Martin F.M."/>
            <person name="Miettinen O."/>
            <person name="Hibbett D.S."/>
            <person name="Nagy L.G."/>
        </authorList>
    </citation>
    <scope>NUCLEOTIDE SEQUENCE [LARGE SCALE GENOMIC DNA]</scope>
    <source>
        <strain evidence="1 2">CBS 121175</strain>
    </source>
</reference>
<sequence length="205" mass="23003">MGVIIRTVAALFLSLNHHHNLLFQRHRLESTRGKSLDTFTNRVGKLEYAVWTPAVAPPIQAITGTSSSFQLIHHPPNINDPAKAISDHPKLNDATRLKIITREPLASLETTPLPSLHEPQRFDGSTRVHMHTTGHLPRDRCLLAEYYACACQMRESGLERRKEVEQGRYRIEHCGFPTSETDAALLSSDTRSDAASSRLSTYRVS</sequence>